<dbReference type="OrthoDB" id="95735at2759"/>
<sequence>MAPPPAKKKGRDNRYVYITERTRYLKHDIPPVDTVVEEDKLQKKFVRARETGDWKMEAQTLMQLGQLMKWRGREEQGDAYQIQASTILRAHTFAADADDEQSD</sequence>
<dbReference type="EMBL" id="JAGDFM010000569">
    <property type="protein sequence ID" value="KAG7377147.1"/>
    <property type="molecule type" value="Genomic_DNA"/>
</dbReference>
<organism evidence="1 2">
    <name type="scientific">Phytophthora pseudosyringae</name>
    <dbReference type="NCBI Taxonomy" id="221518"/>
    <lineage>
        <taxon>Eukaryota</taxon>
        <taxon>Sar</taxon>
        <taxon>Stramenopiles</taxon>
        <taxon>Oomycota</taxon>
        <taxon>Peronosporomycetes</taxon>
        <taxon>Peronosporales</taxon>
        <taxon>Peronosporaceae</taxon>
        <taxon>Phytophthora</taxon>
    </lineage>
</organism>
<evidence type="ECO:0000313" key="2">
    <source>
        <dbReference type="Proteomes" id="UP000694044"/>
    </source>
</evidence>
<proteinExistence type="predicted"/>
<reference evidence="1" key="1">
    <citation type="submission" date="2021-02" db="EMBL/GenBank/DDBJ databases">
        <authorList>
            <person name="Palmer J.M."/>
        </authorList>
    </citation>
    <scope>NUCLEOTIDE SEQUENCE</scope>
    <source>
        <strain evidence="1">SCRP734</strain>
    </source>
</reference>
<evidence type="ECO:0000313" key="1">
    <source>
        <dbReference type="EMBL" id="KAG7377147.1"/>
    </source>
</evidence>
<name>A0A8T1V793_9STRA</name>
<accession>A0A8T1V793</accession>
<gene>
    <name evidence="1" type="ORF">PHYPSEUDO_012082</name>
</gene>
<protein>
    <submittedName>
        <fullName evidence="1">Uncharacterized protein</fullName>
    </submittedName>
</protein>
<dbReference type="Proteomes" id="UP000694044">
    <property type="component" value="Unassembled WGS sequence"/>
</dbReference>
<keyword evidence="2" id="KW-1185">Reference proteome</keyword>
<comment type="caution">
    <text evidence="1">The sequence shown here is derived from an EMBL/GenBank/DDBJ whole genome shotgun (WGS) entry which is preliminary data.</text>
</comment>
<dbReference type="AlphaFoldDB" id="A0A8T1V793"/>